<gene>
    <name evidence="1" type="ORF">ACFQ45_17335</name>
</gene>
<reference evidence="2" key="1">
    <citation type="journal article" date="2019" name="Int. J. Syst. Evol. Microbiol.">
        <title>The Global Catalogue of Microorganisms (GCM) 10K type strain sequencing project: providing services to taxonomists for standard genome sequencing and annotation.</title>
        <authorList>
            <consortium name="The Broad Institute Genomics Platform"/>
            <consortium name="The Broad Institute Genome Sequencing Center for Infectious Disease"/>
            <person name="Wu L."/>
            <person name="Ma J."/>
        </authorList>
    </citation>
    <scope>NUCLEOTIDE SEQUENCE [LARGE SCALE GENOMIC DNA]</scope>
    <source>
        <strain evidence="2">JCM 30774</strain>
    </source>
</reference>
<comment type="caution">
    <text evidence="1">The sequence shown here is derived from an EMBL/GenBank/DDBJ whole genome shotgun (WGS) entry which is preliminary data.</text>
</comment>
<proteinExistence type="predicted"/>
<accession>A0ABW4B4W9</accession>
<organism evidence="1 2">
    <name type="scientific">Rhodanobacter aciditrophus</name>
    <dbReference type="NCBI Taxonomy" id="1623218"/>
    <lineage>
        <taxon>Bacteria</taxon>
        <taxon>Pseudomonadati</taxon>
        <taxon>Pseudomonadota</taxon>
        <taxon>Gammaproteobacteria</taxon>
        <taxon>Lysobacterales</taxon>
        <taxon>Rhodanobacteraceae</taxon>
        <taxon>Rhodanobacter</taxon>
    </lineage>
</organism>
<dbReference type="Proteomes" id="UP001597059">
    <property type="component" value="Unassembled WGS sequence"/>
</dbReference>
<evidence type="ECO:0000313" key="1">
    <source>
        <dbReference type="EMBL" id="MFD1385119.1"/>
    </source>
</evidence>
<dbReference type="RefSeq" id="WP_377369980.1">
    <property type="nucleotide sequence ID" value="NZ_JBHTMN010000018.1"/>
</dbReference>
<protein>
    <submittedName>
        <fullName evidence="1">Uncharacterized protein</fullName>
    </submittedName>
</protein>
<dbReference type="EMBL" id="JBHTMN010000018">
    <property type="protein sequence ID" value="MFD1385119.1"/>
    <property type="molecule type" value="Genomic_DNA"/>
</dbReference>
<evidence type="ECO:0000313" key="2">
    <source>
        <dbReference type="Proteomes" id="UP001597059"/>
    </source>
</evidence>
<sequence length="134" mass="15028">MGSQYDTLLRTLAILKIIPKKPRYKTTSRIHAALEKGIQGLFKNVQRDMNAMTAICIDEDGENRWCLPSTYSDQIIGLGSSKALVFVLEQEYLSGFLSKISIAQDSQKSEAPRLYLNGFFGNSQSFICELNTIN</sequence>
<name>A0ABW4B4W9_9GAMM</name>
<keyword evidence="2" id="KW-1185">Reference proteome</keyword>